<name>A0AB35N5I8_VIBSP</name>
<protein>
    <submittedName>
        <fullName evidence="1">Uncharacterized protein</fullName>
    </submittedName>
</protein>
<dbReference type="Proteomes" id="UP001177935">
    <property type="component" value="Unassembled WGS sequence"/>
</dbReference>
<comment type="caution">
    <text evidence="1">The sequence shown here is derived from an EMBL/GenBank/DDBJ whole genome shotgun (WGS) entry which is preliminary data.</text>
</comment>
<dbReference type="EMBL" id="JAUYVL010000028">
    <property type="protein sequence ID" value="MDP2503943.1"/>
    <property type="molecule type" value="Genomic_DNA"/>
</dbReference>
<evidence type="ECO:0000313" key="1">
    <source>
        <dbReference type="EMBL" id="MDP2503943.1"/>
    </source>
</evidence>
<proteinExistence type="predicted"/>
<dbReference type="RefSeq" id="WP_305373762.1">
    <property type="nucleotide sequence ID" value="NZ_JAUYVL010000028.1"/>
</dbReference>
<evidence type="ECO:0000313" key="2">
    <source>
        <dbReference type="Proteomes" id="UP001177935"/>
    </source>
</evidence>
<reference evidence="1" key="1">
    <citation type="submission" date="2023-07" db="EMBL/GenBank/DDBJ databases">
        <title>Genome content predicts the carbon catabolic preferences of heterotrophic bacteria.</title>
        <authorList>
            <person name="Gralka M."/>
        </authorList>
    </citation>
    <scope>NUCLEOTIDE SEQUENCE</scope>
    <source>
        <strain evidence="1">6E02</strain>
    </source>
</reference>
<sequence length="68" mass="7611">MPTFNIKHINEKNNTLKLETVFMRGLKGAKISASSCAPFCTNRIELRNILGTLLAYKENGIWLNDASV</sequence>
<accession>A0AB35N5I8</accession>
<gene>
    <name evidence="1" type="ORF">Q8W42_24985</name>
</gene>
<dbReference type="AlphaFoldDB" id="A0AB35N5I8"/>
<organism evidence="1 2">
    <name type="scientific">Vibrio splendidus</name>
    <dbReference type="NCBI Taxonomy" id="29497"/>
    <lineage>
        <taxon>Bacteria</taxon>
        <taxon>Pseudomonadati</taxon>
        <taxon>Pseudomonadota</taxon>
        <taxon>Gammaproteobacteria</taxon>
        <taxon>Vibrionales</taxon>
        <taxon>Vibrionaceae</taxon>
        <taxon>Vibrio</taxon>
    </lineage>
</organism>